<proteinExistence type="predicted"/>
<dbReference type="RefSeq" id="WP_203691888.1">
    <property type="nucleotide sequence ID" value="NZ_BAAALC010000003.1"/>
</dbReference>
<dbReference type="EMBL" id="BONI01000015">
    <property type="protein sequence ID" value="GIG05496.1"/>
    <property type="molecule type" value="Genomic_DNA"/>
</dbReference>
<dbReference type="Proteomes" id="UP000630887">
    <property type="component" value="Unassembled WGS sequence"/>
</dbReference>
<reference evidence="1 2" key="1">
    <citation type="submission" date="2021-01" db="EMBL/GenBank/DDBJ databases">
        <title>Whole genome shotgun sequence of Catellatospora coxensis NBRC 107359.</title>
        <authorList>
            <person name="Komaki H."/>
            <person name="Tamura T."/>
        </authorList>
    </citation>
    <scope>NUCLEOTIDE SEQUENCE [LARGE SCALE GENOMIC DNA]</scope>
    <source>
        <strain evidence="1 2">NBRC 107359</strain>
    </source>
</reference>
<dbReference type="AlphaFoldDB" id="A0A8J3KYQ2"/>
<evidence type="ECO:0000313" key="2">
    <source>
        <dbReference type="Proteomes" id="UP000630887"/>
    </source>
</evidence>
<comment type="caution">
    <text evidence="1">The sequence shown here is derived from an EMBL/GenBank/DDBJ whole genome shotgun (WGS) entry which is preliminary data.</text>
</comment>
<name>A0A8J3KYQ2_9ACTN</name>
<organism evidence="1 2">
    <name type="scientific">Catellatospora coxensis</name>
    <dbReference type="NCBI Taxonomy" id="310354"/>
    <lineage>
        <taxon>Bacteria</taxon>
        <taxon>Bacillati</taxon>
        <taxon>Actinomycetota</taxon>
        <taxon>Actinomycetes</taxon>
        <taxon>Micromonosporales</taxon>
        <taxon>Micromonosporaceae</taxon>
        <taxon>Catellatospora</taxon>
    </lineage>
</organism>
<gene>
    <name evidence="1" type="ORF">Cco03nite_21960</name>
</gene>
<protein>
    <submittedName>
        <fullName evidence="1">Uncharacterized protein</fullName>
    </submittedName>
</protein>
<evidence type="ECO:0000313" key="1">
    <source>
        <dbReference type="EMBL" id="GIG05496.1"/>
    </source>
</evidence>
<keyword evidence="2" id="KW-1185">Reference proteome</keyword>
<sequence>MSFFWRDSADAFADVLRRHGVEPDAVADVEAAWQSFTEFLQTEVSGTDADGDADGFIVQWGRNQWTDGLPSLNFTRQFAVSTDGPDDPYPVYWQLNLEMCFSDHAEFAGMDELNTQDTDFSFSAVGPERLADLAEARAEVDQYRQLRAMWRTKPVSSKLTFEGVC</sequence>
<accession>A0A8J3KYQ2</accession>